<name>A0A7S0ZVX5_NOCSC</name>
<dbReference type="GO" id="GO:0005524">
    <property type="term" value="F:ATP binding"/>
    <property type="evidence" value="ECO:0007669"/>
    <property type="project" value="UniProtKB-UniRule"/>
</dbReference>
<evidence type="ECO:0000256" key="4">
    <source>
        <dbReference type="ARBA" id="ARBA00022777"/>
    </source>
</evidence>
<evidence type="ECO:0000256" key="5">
    <source>
        <dbReference type="ARBA" id="ARBA00022840"/>
    </source>
</evidence>
<evidence type="ECO:0000259" key="9">
    <source>
        <dbReference type="PROSITE" id="PS50011"/>
    </source>
</evidence>
<evidence type="ECO:0000256" key="7">
    <source>
        <dbReference type="RuleBase" id="RU000304"/>
    </source>
</evidence>
<feature type="domain" description="Protein kinase" evidence="9">
    <location>
        <begin position="14"/>
        <end position="295"/>
    </location>
</feature>
<dbReference type="SUPFAM" id="SSF56112">
    <property type="entry name" value="Protein kinase-like (PK-like)"/>
    <property type="match status" value="1"/>
</dbReference>
<evidence type="ECO:0000256" key="1">
    <source>
        <dbReference type="ARBA" id="ARBA00022527"/>
    </source>
</evidence>
<evidence type="ECO:0000256" key="8">
    <source>
        <dbReference type="RuleBase" id="RU361165"/>
    </source>
</evidence>
<dbReference type="GO" id="GO:0004707">
    <property type="term" value="F:MAP kinase activity"/>
    <property type="evidence" value="ECO:0007669"/>
    <property type="project" value="UniProtKB-EC"/>
</dbReference>
<keyword evidence="4 8" id="KW-0418">Kinase</keyword>
<dbReference type="PROSITE" id="PS00108">
    <property type="entry name" value="PROTEIN_KINASE_ST"/>
    <property type="match status" value="1"/>
</dbReference>
<dbReference type="AlphaFoldDB" id="A0A7S0ZVX5"/>
<dbReference type="PANTHER" id="PTHR24055">
    <property type="entry name" value="MITOGEN-ACTIVATED PROTEIN KINASE"/>
    <property type="match status" value="1"/>
</dbReference>
<dbReference type="Gene3D" id="1.10.510.10">
    <property type="entry name" value="Transferase(Phosphotransferase) domain 1"/>
    <property type="match status" value="1"/>
</dbReference>
<evidence type="ECO:0000256" key="6">
    <source>
        <dbReference type="PROSITE-ProRule" id="PRU10141"/>
    </source>
</evidence>
<dbReference type="InterPro" id="IPR008271">
    <property type="entry name" value="Ser/Thr_kinase_AS"/>
</dbReference>
<dbReference type="PROSITE" id="PS00107">
    <property type="entry name" value="PROTEIN_KINASE_ATP"/>
    <property type="match status" value="1"/>
</dbReference>
<dbReference type="InterPro" id="IPR003527">
    <property type="entry name" value="MAP_kinase_CS"/>
</dbReference>
<dbReference type="SMART" id="SM00220">
    <property type="entry name" value="S_TKc"/>
    <property type="match status" value="1"/>
</dbReference>
<protein>
    <recommendedName>
        <fullName evidence="8">Mitogen-activated protein kinase</fullName>
        <ecNumber evidence="8">2.7.11.24</ecNumber>
    </recommendedName>
</protein>
<dbReference type="EMBL" id="HBFQ01012101">
    <property type="protein sequence ID" value="CAD8834119.1"/>
    <property type="molecule type" value="Transcribed_RNA"/>
</dbReference>
<dbReference type="PROSITE" id="PS50011">
    <property type="entry name" value="PROTEIN_KINASE_DOM"/>
    <property type="match status" value="1"/>
</dbReference>
<proteinExistence type="inferred from homology"/>
<evidence type="ECO:0000256" key="3">
    <source>
        <dbReference type="ARBA" id="ARBA00022741"/>
    </source>
</evidence>
<keyword evidence="1 7" id="KW-0723">Serine/threonine-protein kinase</keyword>
<comment type="catalytic activity">
    <reaction evidence="8">
        <text>L-threonyl-[protein] + ATP = O-phospho-L-threonyl-[protein] + ADP + H(+)</text>
        <dbReference type="Rhea" id="RHEA:46608"/>
        <dbReference type="Rhea" id="RHEA-COMP:11060"/>
        <dbReference type="Rhea" id="RHEA-COMP:11605"/>
        <dbReference type="ChEBI" id="CHEBI:15378"/>
        <dbReference type="ChEBI" id="CHEBI:30013"/>
        <dbReference type="ChEBI" id="CHEBI:30616"/>
        <dbReference type="ChEBI" id="CHEBI:61977"/>
        <dbReference type="ChEBI" id="CHEBI:456216"/>
        <dbReference type="EC" id="2.7.11.24"/>
    </reaction>
</comment>
<dbReference type="EC" id="2.7.11.24" evidence="8"/>
<accession>A0A7S0ZVX5</accession>
<keyword evidence="3 6" id="KW-0547">Nucleotide-binding</keyword>
<gene>
    <name evidence="10" type="ORF">NSCI0253_LOCUS8467</name>
</gene>
<dbReference type="PROSITE" id="PS01351">
    <property type="entry name" value="MAPK"/>
    <property type="match status" value="1"/>
</dbReference>
<dbReference type="Pfam" id="PF00069">
    <property type="entry name" value="Pkinase"/>
    <property type="match status" value="1"/>
</dbReference>
<dbReference type="InterPro" id="IPR050117">
    <property type="entry name" value="MAPK"/>
</dbReference>
<evidence type="ECO:0000313" key="10">
    <source>
        <dbReference type="EMBL" id="CAD8834119.1"/>
    </source>
</evidence>
<keyword evidence="2 8" id="KW-0808">Transferase</keyword>
<dbReference type="Gene3D" id="3.30.200.20">
    <property type="entry name" value="Phosphorylase Kinase, domain 1"/>
    <property type="match status" value="1"/>
</dbReference>
<comment type="cofactor">
    <cofactor evidence="8">
        <name>Mg(2+)</name>
        <dbReference type="ChEBI" id="CHEBI:18420"/>
    </cofactor>
</comment>
<evidence type="ECO:0000256" key="2">
    <source>
        <dbReference type="ARBA" id="ARBA00022679"/>
    </source>
</evidence>
<dbReference type="InterPro" id="IPR000719">
    <property type="entry name" value="Prot_kinase_dom"/>
</dbReference>
<reference evidence="10" key="1">
    <citation type="submission" date="2021-01" db="EMBL/GenBank/DDBJ databases">
        <authorList>
            <person name="Corre E."/>
            <person name="Pelletier E."/>
            <person name="Niang G."/>
            <person name="Scheremetjew M."/>
            <person name="Finn R."/>
            <person name="Kale V."/>
            <person name="Holt S."/>
            <person name="Cochrane G."/>
            <person name="Meng A."/>
            <person name="Brown T."/>
            <person name="Cohen L."/>
        </authorList>
    </citation>
    <scope>NUCLEOTIDE SEQUENCE</scope>
</reference>
<comment type="similarity">
    <text evidence="8">Belongs to the protein kinase superfamily. Ser/Thr protein kinase family. MAP kinase subfamily.</text>
</comment>
<dbReference type="FunFam" id="3.30.200.20:FF:000166">
    <property type="entry name" value="Mitogen-activated protein kinase"/>
    <property type="match status" value="1"/>
</dbReference>
<feature type="binding site" evidence="6">
    <location>
        <position position="43"/>
    </location>
    <ligand>
        <name>ATP</name>
        <dbReference type="ChEBI" id="CHEBI:30616"/>
    </ligand>
</feature>
<keyword evidence="8" id="KW-0460">Magnesium</keyword>
<dbReference type="InterPro" id="IPR017441">
    <property type="entry name" value="Protein_kinase_ATP_BS"/>
</dbReference>
<sequence>MGWDDVDRYVLSRYDLIECLGRGAYGIVWKAVDKSKQEEVALKKICGAFQSPTDAQRTFREIAFLQELAGHDNVIYLTNVVRAANDLDIYLVTDCMEADLRPVINANILAEVHKRWIVYQVLRALGHLHARRIMHRDMKPSNIILNKDCSVKLCDFGLARSVDAHEATAFTDYVATRWYRAPEIVLGVSRYTVGVDIWGAGCIFGELLLGTPVFPGLSTMEQLCLILAVTGYPEAHEIDALDSRFAASMLDGLPRGPPALLQVGSPDAADVLRGCLTFMASRRVTALRALQYPYFSDCFEDDDGEPVALEPVVLPLDDSTTLPSHVYRDRIYRQMLRNRRELCCFPDVPVVGCPLPSGRHKSHSQLSNWLCSESAVARSEPTELC</sequence>
<keyword evidence="5 6" id="KW-0067">ATP-binding</keyword>
<organism evidence="10">
    <name type="scientific">Noctiluca scintillans</name>
    <name type="common">Sea sparkle</name>
    <name type="synonym">Red tide dinoflagellate</name>
    <dbReference type="NCBI Taxonomy" id="2966"/>
    <lineage>
        <taxon>Eukaryota</taxon>
        <taxon>Sar</taxon>
        <taxon>Alveolata</taxon>
        <taxon>Dinophyceae</taxon>
        <taxon>Noctilucales</taxon>
        <taxon>Noctilucaceae</taxon>
        <taxon>Noctiluca</taxon>
    </lineage>
</organism>
<comment type="activity regulation">
    <text evidence="8">Activated by threonine and tyrosine phosphorylation.</text>
</comment>
<dbReference type="FunFam" id="1.10.510.10:FF:000624">
    <property type="entry name" value="Mitogen-activated protein kinase"/>
    <property type="match status" value="1"/>
</dbReference>
<dbReference type="InterPro" id="IPR011009">
    <property type="entry name" value="Kinase-like_dom_sf"/>
</dbReference>